<dbReference type="GO" id="GO:0005634">
    <property type="term" value="C:nucleus"/>
    <property type="evidence" value="ECO:0007669"/>
    <property type="project" value="UniProtKB-SubCell"/>
</dbReference>
<dbReference type="InterPro" id="IPR002100">
    <property type="entry name" value="TF_MADSbox"/>
</dbReference>
<gene>
    <name evidence="8" type="ORF">M409DRAFT_30727</name>
</gene>
<evidence type="ECO:0000313" key="9">
    <source>
        <dbReference type="Proteomes" id="UP000799537"/>
    </source>
</evidence>
<accession>A0A6A6BZ12</accession>
<dbReference type="EMBL" id="ML993649">
    <property type="protein sequence ID" value="KAF2158769.1"/>
    <property type="molecule type" value="Genomic_DNA"/>
</dbReference>
<dbReference type="Proteomes" id="UP000799537">
    <property type="component" value="Unassembled WGS sequence"/>
</dbReference>
<sequence>MARRPPSSLRKDVFRKRSRTVEKKADEIAKLSGAQVYVVMLHHGQFYVYTSHNTNAWPPSKDQIDQSFPVPKRTAPTNFKVAKD</sequence>
<feature type="region of interest" description="Disordered" evidence="6">
    <location>
        <begin position="60"/>
        <end position="84"/>
    </location>
</feature>
<dbReference type="InterPro" id="IPR036879">
    <property type="entry name" value="TF_MADSbox_sf"/>
</dbReference>
<comment type="subcellular location">
    <subcellularLocation>
        <location evidence="1">Nucleus</location>
    </subcellularLocation>
</comment>
<protein>
    <recommendedName>
        <fullName evidence="7">MADS-box domain-containing protein</fullName>
    </recommendedName>
</protein>
<evidence type="ECO:0000256" key="5">
    <source>
        <dbReference type="ARBA" id="ARBA00023242"/>
    </source>
</evidence>
<dbReference type="AlphaFoldDB" id="A0A6A6BZ12"/>
<name>A0A6A6BZ12_ZASCE</name>
<evidence type="ECO:0000256" key="1">
    <source>
        <dbReference type="ARBA" id="ARBA00004123"/>
    </source>
</evidence>
<dbReference type="GO" id="GO:0003677">
    <property type="term" value="F:DNA binding"/>
    <property type="evidence" value="ECO:0007669"/>
    <property type="project" value="UniProtKB-KW"/>
</dbReference>
<dbReference type="GeneID" id="54563330"/>
<dbReference type="GO" id="GO:0045944">
    <property type="term" value="P:positive regulation of transcription by RNA polymerase II"/>
    <property type="evidence" value="ECO:0007669"/>
    <property type="project" value="UniProtKB-ARBA"/>
</dbReference>
<dbReference type="OrthoDB" id="3650524at2759"/>
<dbReference type="GO" id="GO:0046983">
    <property type="term" value="F:protein dimerization activity"/>
    <property type="evidence" value="ECO:0007669"/>
    <property type="project" value="InterPro"/>
</dbReference>
<dbReference type="Pfam" id="PF00319">
    <property type="entry name" value="SRF-TF"/>
    <property type="match status" value="1"/>
</dbReference>
<feature type="domain" description="MADS-box" evidence="7">
    <location>
        <begin position="9"/>
        <end position="48"/>
    </location>
</feature>
<keyword evidence="3" id="KW-0238">DNA-binding</keyword>
<keyword evidence="4" id="KW-0804">Transcription</keyword>
<dbReference type="SUPFAM" id="SSF55455">
    <property type="entry name" value="SRF-like"/>
    <property type="match status" value="1"/>
</dbReference>
<dbReference type="RefSeq" id="XP_033659658.1">
    <property type="nucleotide sequence ID" value="XM_033810058.1"/>
</dbReference>
<keyword evidence="5" id="KW-0539">Nucleus</keyword>
<evidence type="ECO:0000259" key="7">
    <source>
        <dbReference type="Pfam" id="PF00319"/>
    </source>
</evidence>
<evidence type="ECO:0000256" key="4">
    <source>
        <dbReference type="ARBA" id="ARBA00023163"/>
    </source>
</evidence>
<evidence type="ECO:0000256" key="6">
    <source>
        <dbReference type="SAM" id="MobiDB-lite"/>
    </source>
</evidence>
<keyword evidence="2" id="KW-0805">Transcription regulation</keyword>
<dbReference type="Gene3D" id="3.40.1810.10">
    <property type="entry name" value="Transcription factor, MADS-box"/>
    <property type="match status" value="1"/>
</dbReference>
<evidence type="ECO:0000256" key="3">
    <source>
        <dbReference type="ARBA" id="ARBA00023125"/>
    </source>
</evidence>
<evidence type="ECO:0000256" key="2">
    <source>
        <dbReference type="ARBA" id="ARBA00023015"/>
    </source>
</evidence>
<evidence type="ECO:0000313" key="8">
    <source>
        <dbReference type="EMBL" id="KAF2158769.1"/>
    </source>
</evidence>
<reference evidence="8" key="1">
    <citation type="journal article" date="2020" name="Stud. Mycol.">
        <title>101 Dothideomycetes genomes: a test case for predicting lifestyles and emergence of pathogens.</title>
        <authorList>
            <person name="Haridas S."/>
            <person name="Albert R."/>
            <person name="Binder M."/>
            <person name="Bloem J."/>
            <person name="Labutti K."/>
            <person name="Salamov A."/>
            <person name="Andreopoulos B."/>
            <person name="Baker S."/>
            <person name="Barry K."/>
            <person name="Bills G."/>
            <person name="Bluhm B."/>
            <person name="Cannon C."/>
            <person name="Castanera R."/>
            <person name="Culley D."/>
            <person name="Daum C."/>
            <person name="Ezra D."/>
            <person name="Gonzalez J."/>
            <person name="Henrissat B."/>
            <person name="Kuo A."/>
            <person name="Liang C."/>
            <person name="Lipzen A."/>
            <person name="Lutzoni F."/>
            <person name="Magnuson J."/>
            <person name="Mondo S."/>
            <person name="Nolan M."/>
            <person name="Ohm R."/>
            <person name="Pangilinan J."/>
            <person name="Park H.-J."/>
            <person name="Ramirez L."/>
            <person name="Alfaro M."/>
            <person name="Sun H."/>
            <person name="Tritt A."/>
            <person name="Yoshinaga Y."/>
            <person name="Zwiers L.-H."/>
            <person name="Turgeon B."/>
            <person name="Goodwin S."/>
            <person name="Spatafora J."/>
            <person name="Crous P."/>
            <person name="Grigoriev I."/>
        </authorList>
    </citation>
    <scope>NUCLEOTIDE SEQUENCE</scope>
    <source>
        <strain evidence="8">ATCC 36951</strain>
    </source>
</reference>
<proteinExistence type="predicted"/>
<organism evidence="8 9">
    <name type="scientific">Zasmidium cellare ATCC 36951</name>
    <dbReference type="NCBI Taxonomy" id="1080233"/>
    <lineage>
        <taxon>Eukaryota</taxon>
        <taxon>Fungi</taxon>
        <taxon>Dikarya</taxon>
        <taxon>Ascomycota</taxon>
        <taxon>Pezizomycotina</taxon>
        <taxon>Dothideomycetes</taxon>
        <taxon>Dothideomycetidae</taxon>
        <taxon>Mycosphaerellales</taxon>
        <taxon>Mycosphaerellaceae</taxon>
        <taxon>Zasmidium</taxon>
    </lineage>
</organism>
<keyword evidence="9" id="KW-1185">Reference proteome</keyword>